<dbReference type="SUPFAM" id="SSF54060">
    <property type="entry name" value="His-Me finger endonucleases"/>
    <property type="match status" value="1"/>
</dbReference>
<evidence type="ECO:0000259" key="2">
    <source>
        <dbReference type="SMART" id="SM00892"/>
    </source>
</evidence>
<evidence type="ECO:0000256" key="1">
    <source>
        <dbReference type="SAM" id="SignalP"/>
    </source>
</evidence>
<evidence type="ECO:0000313" key="4">
    <source>
        <dbReference type="Proteomes" id="UP000694523"/>
    </source>
</evidence>
<dbReference type="GO" id="GO:0016787">
    <property type="term" value="F:hydrolase activity"/>
    <property type="evidence" value="ECO:0007669"/>
    <property type="project" value="InterPro"/>
</dbReference>
<feature type="chain" id="PRO_5034838357" evidence="1">
    <location>
        <begin position="25"/>
        <end position="239"/>
    </location>
</feature>
<feature type="domain" description="DNA/RNA non-specific endonuclease/pyrophosphatase/phosphodiesterase" evidence="2">
    <location>
        <begin position="60"/>
        <end position="228"/>
    </location>
</feature>
<dbReference type="InterPro" id="IPR044929">
    <property type="entry name" value="DNA/RNA_non-sp_Endonuclease_sf"/>
</dbReference>
<dbReference type="PANTHER" id="PTHR21472">
    <property type="entry name" value="ENDONUCLEASE DOMAIN-CONTAINING 1 PROTEIN ENDOD1"/>
    <property type="match status" value="1"/>
</dbReference>
<name>A0A8C6UTC1_9GOBI</name>
<dbReference type="GO" id="GO:0003676">
    <property type="term" value="F:nucleic acid binding"/>
    <property type="evidence" value="ECO:0007669"/>
    <property type="project" value="InterPro"/>
</dbReference>
<dbReference type="Proteomes" id="UP000694523">
    <property type="component" value="Unplaced"/>
</dbReference>
<dbReference type="Ensembl" id="ENSNMLT00000041923.1">
    <property type="protein sequence ID" value="ENSNMLP00000037640.1"/>
    <property type="gene ID" value="ENSNMLG00000023290.1"/>
</dbReference>
<accession>A0A8C6UTC1</accession>
<dbReference type="InterPro" id="IPR039015">
    <property type="entry name" value="ENDOD1"/>
</dbReference>
<dbReference type="InterPro" id="IPR044925">
    <property type="entry name" value="His-Me_finger_sf"/>
</dbReference>
<dbReference type="InterPro" id="IPR001604">
    <property type="entry name" value="Endo_G_ENPP1-like_dom"/>
</dbReference>
<feature type="signal peptide" evidence="1">
    <location>
        <begin position="1"/>
        <end position="24"/>
    </location>
</feature>
<keyword evidence="1" id="KW-0732">Signal</keyword>
<dbReference type="SMART" id="SM00892">
    <property type="entry name" value="Endonuclease_NS"/>
    <property type="match status" value="1"/>
</dbReference>
<dbReference type="Gene3D" id="3.40.570.10">
    <property type="entry name" value="Extracellular Endonuclease, subunit A"/>
    <property type="match status" value="1"/>
</dbReference>
<dbReference type="AlphaFoldDB" id="A0A8C6UTC1"/>
<evidence type="ECO:0000313" key="3">
    <source>
        <dbReference type="Ensembl" id="ENSNMLP00000037640.1"/>
    </source>
</evidence>
<organism evidence="3 4">
    <name type="scientific">Neogobius melanostomus</name>
    <name type="common">round goby</name>
    <dbReference type="NCBI Taxonomy" id="47308"/>
    <lineage>
        <taxon>Eukaryota</taxon>
        <taxon>Metazoa</taxon>
        <taxon>Chordata</taxon>
        <taxon>Craniata</taxon>
        <taxon>Vertebrata</taxon>
        <taxon>Euteleostomi</taxon>
        <taxon>Actinopterygii</taxon>
        <taxon>Neopterygii</taxon>
        <taxon>Teleostei</taxon>
        <taxon>Neoteleostei</taxon>
        <taxon>Acanthomorphata</taxon>
        <taxon>Gobiaria</taxon>
        <taxon>Gobiiformes</taxon>
        <taxon>Gobioidei</taxon>
        <taxon>Gobiidae</taxon>
        <taxon>Benthophilinae</taxon>
        <taxon>Neogobiini</taxon>
        <taxon>Neogobius</taxon>
    </lineage>
</organism>
<sequence>AGPRRRLTLCLFILTCFFFHAILCAVSKDFQDCRRFFYMQCPPGGLEGATLSSICQRYRGHVYYATLYDTGRRLPLYSAYIFQKSDGKRRADAPWMYEPQVRLTADESGDMRALPLSEHTPPFIEDSQAVLEDYTDAIEYKRCPLAPDVHQADPPYLDAVRRRLNNFCLGNAFLVTGVVIAGDSNSPYEVRFMFPSYAGYAPNGRNQQGVVEVTVKALEAFLKSNTDKDVVIFYKNCMT</sequence>
<reference evidence="3" key="2">
    <citation type="submission" date="2025-09" db="UniProtKB">
        <authorList>
            <consortium name="Ensembl"/>
        </authorList>
    </citation>
    <scope>IDENTIFICATION</scope>
</reference>
<keyword evidence="4" id="KW-1185">Reference proteome</keyword>
<proteinExistence type="predicted"/>
<protein>
    <submittedName>
        <fullName evidence="3">Si:dkey-85k7.11</fullName>
    </submittedName>
</protein>
<dbReference type="GO" id="GO:0046872">
    <property type="term" value="F:metal ion binding"/>
    <property type="evidence" value="ECO:0007669"/>
    <property type="project" value="InterPro"/>
</dbReference>
<dbReference type="PANTHER" id="PTHR21472:SF16">
    <property type="entry name" value="ENDONUCLEASE DOMAIN-CONTAINING 1 PROTEIN-LIKE"/>
    <property type="match status" value="1"/>
</dbReference>
<reference evidence="3" key="1">
    <citation type="submission" date="2025-08" db="UniProtKB">
        <authorList>
            <consortium name="Ensembl"/>
        </authorList>
    </citation>
    <scope>IDENTIFICATION</scope>
</reference>